<evidence type="ECO:0000313" key="2">
    <source>
        <dbReference type="EMBL" id="ABO55163.1"/>
    </source>
</evidence>
<protein>
    <submittedName>
        <fullName evidence="2">Uncharacterized protein</fullName>
    </submittedName>
</protein>
<evidence type="ECO:0000313" key="3">
    <source>
        <dbReference type="Proteomes" id="UP000002287"/>
    </source>
</evidence>
<gene>
    <name evidence="2" type="ordered locus">Bcep1808_2161</name>
</gene>
<accession>A4JFW0</accession>
<dbReference type="Proteomes" id="UP000002287">
    <property type="component" value="Chromosome 1"/>
</dbReference>
<organism evidence="2 3">
    <name type="scientific">Burkholderia vietnamiensis (strain G4 / LMG 22486)</name>
    <name type="common">Burkholderia cepacia (strain R1808)</name>
    <dbReference type="NCBI Taxonomy" id="269482"/>
    <lineage>
        <taxon>Bacteria</taxon>
        <taxon>Pseudomonadati</taxon>
        <taxon>Pseudomonadota</taxon>
        <taxon>Betaproteobacteria</taxon>
        <taxon>Burkholderiales</taxon>
        <taxon>Burkholderiaceae</taxon>
        <taxon>Burkholderia</taxon>
        <taxon>Burkholderia cepacia complex</taxon>
    </lineage>
</organism>
<name>A4JFW0_BURVG</name>
<dbReference type="EMBL" id="CP000614">
    <property type="protein sequence ID" value="ABO55163.1"/>
    <property type="molecule type" value="Genomic_DNA"/>
</dbReference>
<feature type="compositionally biased region" description="Basic and acidic residues" evidence="1">
    <location>
        <begin position="18"/>
        <end position="34"/>
    </location>
</feature>
<dbReference type="KEGG" id="bvi:Bcep1808_2161"/>
<evidence type="ECO:0000256" key="1">
    <source>
        <dbReference type="SAM" id="MobiDB-lite"/>
    </source>
</evidence>
<feature type="region of interest" description="Disordered" evidence="1">
    <location>
        <begin position="1"/>
        <end position="44"/>
    </location>
</feature>
<feature type="region of interest" description="Disordered" evidence="1">
    <location>
        <begin position="710"/>
        <end position="729"/>
    </location>
</feature>
<dbReference type="AlphaFoldDB" id="A4JFW0"/>
<dbReference type="HOGENOM" id="CLU_270386_0_0_4"/>
<feature type="region of interest" description="Disordered" evidence="1">
    <location>
        <begin position="800"/>
        <end position="844"/>
    </location>
</feature>
<reference evidence="3" key="1">
    <citation type="submission" date="2007-03" db="EMBL/GenBank/DDBJ databases">
        <title>Complete sequence of chromosome 1 of Burkholderia vietnamiensis G4.</title>
        <authorList>
            <consortium name="US DOE Joint Genome Institute"/>
            <person name="Copeland A."/>
            <person name="Lucas S."/>
            <person name="Lapidus A."/>
            <person name="Barry K."/>
            <person name="Detter J.C."/>
            <person name="Glavina del Rio T."/>
            <person name="Hammon N."/>
            <person name="Israni S."/>
            <person name="Dalin E."/>
            <person name="Tice H."/>
            <person name="Pitluck S."/>
            <person name="Chain P."/>
            <person name="Malfatti S."/>
            <person name="Shin M."/>
            <person name="Vergez L."/>
            <person name="Schmutz J."/>
            <person name="Larimer F."/>
            <person name="Land M."/>
            <person name="Hauser L."/>
            <person name="Kyrpides N."/>
            <person name="Tiedje J."/>
            <person name="Richardson P."/>
        </authorList>
    </citation>
    <scope>NUCLEOTIDE SEQUENCE [LARGE SCALE GENOMIC DNA]</scope>
    <source>
        <strain evidence="3">G4 / LMG 22486</strain>
    </source>
</reference>
<sequence>MDNTIGAVSSGPESPAKPIERSEKRDPSMSEQERANTPPVVSPQEMANLRRRVQRQTDPALDAITALIEPWRAVAREQFAARFRTWTREALAIDDALTGEGSEDAIEDFMGRAFENTSGRLLASGFFGRPERALLDPAADDEFAELWGSEAIDRLLATAAAVYWEPIVAAQDEATRVDAIRANPFEEFRDAMNEMGLKAVSSIEAAIKGGDRSDSFAQAFAQHYPTLATHRLVAIIDDAVKAGVFARALLDEDDFTWMDEVDLARAAREALSRDSQAGATTPGHSKAAMMALAGLAIWHAKGEDTPTVERYLNLPISPDRWLAIAASSEDGVGDEAPQPERWLREAIGEQLRQTRALNLPMREDEWGWMEPCTPRALRECIEGSFEQGVFALDGFAQLAHDMIQTSLETAPALGPDSVPHALRAIEPQALSFLGVALTEGLFSRLESVSTKATLPARVASSRDVERCFAPRSLAALLDLTFKTVVAPLLHWMTGEARASRASGHNKLLLAAAPSALLSESAARWQDAIAMLRERSGRAAVDGDRKARENDESQETRVALMYSALAVASFGDTLNESVPFYLAHALLDTQLGGEDDETFTSNSAREALIALRNRIVERALDDEGVDINEAMAITLLAFARMLSLGQSDLGAAIAKQRDDEVRFALPLFDADSATAAAATWIASDDLGGYAVALNAYARAFVTLATAPDSAEDVAQSTGGGTASSGEPAGATPEEALVGLAELARALGAATDEAEGAVDNELLVSARKLQDVLNGLTSVAGSAHGVAGQATLESQAATASASTASTIHASSDGDRESDSEATSEHAPLYPTPFDPQKPSASDPDGAFLDMSFFEPRRLEIAQACAQALMIDASEFAFGQETMQFHFFTQLVAVGEWLGDRLMGIAYAGHDEILDDSREGDGQWTQQAFAQLLAGLFARLLRHPVYMGAVEPGSQEAKVLEVFINVALRDCSDLQAQRRVTGVSLLLSCWNAATQGLMRGLRVFAEGGAESIGVRLDELDEIEPQLREALLGGSEDEPFPFDSVRHAVAMLWTEAHHLFESSKSGPLRVMLQLSPTHPDVELLSTFKRFLGLYGFHRRPMELVRDRITGEVSLAPFDGRLGDLLRVAGTARARFVLEACRTRTVGRWAPGDPVDLLVFQPTTATTITGERNPWDATRPVMQAAALMFRDHAQAGHQSKVVLFGQALL</sequence>
<proteinExistence type="predicted"/>